<dbReference type="AlphaFoldDB" id="A0ABD3V6X4"/>
<evidence type="ECO:0000313" key="2">
    <source>
        <dbReference type="EMBL" id="KAL3857360.1"/>
    </source>
</evidence>
<evidence type="ECO:0000256" key="1">
    <source>
        <dbReference type="SAM" id="SignalP"/>
    </source>
</evidence>
<proteinExistence type="predicted"/>
<feature type="signal peptide" evidence="1">
    <location>
        <begin position="1"/>
        <end position="18"/>
    </location>
</feature>
<accession>A0ABD3V6X4</accession>
<protein>
    <submittedName>
        <fullName evidence="2">Uncharacterized protein</fullName>
    </submittedName>
</protein>
<reference evidence="2 3" key="1">
    <citation type="submission" date="2024-11" db="EMBL/GenBank/DDBJ databases">
        <title>Chromosome-level genome assembly of the freshwater bivalve Anodonta woodiana.</title>
        <authorList>
            <person name="Chen X."/>
        </authorList>
    </citation>
    <scope>NUCLEOTIDE SEQUENCE [LARGE SCALE GENOMIC DNA]</scope>
    <source>
        <strain evidence="2">MN2024</strain>
        <tissue evidence="2">Gills</tissue>
    </source>
</reference>
<organism evidence="2 3">
    <name type="scientific">Sinanodonta woodiana</name>
    <name type="common">Chinese pond mussel</name>
    <name type="synonym">Anodonta woodiana</name>
    <dbReference type="NCBI Taxonomy" id="1069815"/>
    <lineage>
        <taxon>Eukaryota</taxon>
        <taxon>Metazoa</taxon>
        <taxon>Spiralia</taxon>
        <taxon>Lophotrochozoa</taxon>
        <taxon>Mollusca</taxon>
        <taxon>Bivalvia</taxon>
        <taxon>Autobranchia</taxon>
        <taxon>Heteroconchia</taxon>
        <taxon>Palaeoheterodonta</taxon>
        <taxon>Unionida</taxon>
        <taxon>Unionoidea</taxon>
        <taxon>Unionidae</taxon>
        <taxon>Unioninae</taxon>
        <taxon>Sinanodonta</taxon>
    </lineage>
</organism>
<dbReference type="EMBL" id="JBJQND010000013">
    <property type="protein sequence ID" value="KAL3857360.1"/>
    <property type="molecule type" value="Genomic_DNA"/>
</dbReference>
<feature type="chain" id="PRO_5044800718" evidence="1">
    <location>
        <begin position="19"/>
        <end position="118"/>
    </location>
</feature>
<dbReference type="Proteomes" id="UP001634394">
    <property type="component" value="Unassembled WGS sequence"/>
</dbReference>
<name>A0ABD3V6X4_SINWO</name>
<gene>
    <name evidence="2" type="ORF">ACJMK2_012036</name>
</gene>
<keyword evidence="1" id="KW-0732">Signal</keyword>
<evidence type="ECO:0000313" key="3">
    <source>
        <dbReference type="Proteomes" id="UP001634394"/>
    </source>
</evidence>
<sequence>MRKIVLTVIVICLPYVLAQLSSIPLSSQYGYTGGSLYNPYLGGVLQTRPVQPQIIVVQQGGNNFLSNLVLLAAILVDSFRKQPDITITVSNNASAVNTAIANSTGLSGSLAFAGADSG</sequence>
<comment type="caution">
    <text evidence="2">The sequence shown here is derived from an EMBL/GenBank/DDBJ whole genome shotgun (WGS) entry which is preliminary data.</text>
</comment>
<keyword evidence="3" id="KW-1185">Reference proteome</keyword>